<protein>
    <submittedName>
        <fullName evidence="1">Uncharacterized protein</fullName>
    </submittedName>
</protein>
<gene>
    <name evidence="1" type="ORF">K488DRAFT_72546</name>
</gene>
<name>A0ACB8QEE5_9AGAM</name>
<keyword evidence="2" id="KW-1185">Reference proteome</keyword>
<reference evidence="1" key="2">
    <citation type="journal article" date="2022" name="New Phytol.">
        <title>Evolutionary transition to the ectomycorrhizal habit in the genomes of a hyperdiverse lineage of mushroom-forming fungi.</title>
        <authorList>
            <person name="Looney B."/>
            <person name="Miyauchi S."/>
            <person name="Morin E."/>
            <person name="Drula E."/>
            <person name="Courty P.E."/>
            <person name="Kohler A."/>
            <person name="Kuo A."/>
            <person name="LaButti K."/>
            <person name="Pangilinan J."/>
            <person name="Lipzen A."/>
            <person name="Riley R."/>
            <person name="Andreopoulos W."/>
            <person name="He G."/>
            <person name="Johnson J."/>
            <person name="Nolan M."/>
            <person name="Tritt A."/>
            <person name="Barry K.W."/>
            <person name="Grigoriev I.V."/>
            <person name="Nagy L.G."/>
            <person name="Hibbett D."/>
            <person name="Henrissat B."/>
            <person name="Matheny P.B."/>
            <person name="Labbe J."/>
            <person name="Martin F.M."/>
        </authorList>
    </citation>
    <scope>NUCLEOTIDE SEQUENCE</scope>
    <source>
        <strain evidence="1">EC-137</strain>
    </source>
</reference>
<accession>A0ACB8QEE5</accession>
<comment type="caution">
    <text evidence="1">The sequence shown here is derived from an EMBL/GenBank/DDBJ whole genome shotgun (WGS) entry which is preliminary data.</text>
</comment>
<proteinExistence type="predicted"/>
<reference evidence="1" key="1">
    <citation type="submission" date="2021-02" db="EMBL/GenBank/DDBJ databases">
        <authorList>
            <consortium name="DOE Joint Genome Institute"/>
            <person name="Ahrendt S."/>
            <person name="Looney B.P."/>
            <person name="Miyauchi S."/>
            <person name="Morin E."/>
            <person name="Drula E."/>
            <person name="Courty P.E."/>
            <person name="Chicoki N."/>
            <person name="Fauchery L."/>
            <person name="Kohler A."/>
            <person name="Kuo A."/>
            <person name="Labutti K."/>
            <person name="Pangilinan J."/>
            <person name="Lipzen A."/>
            <person name="Riley R."/>
            <person name="Andreopoulos W."/>
            <person name="He G."/>
            <person name="Johnson J."/>
            <person name="Barry K.W."/>
            <person name="Grigoriev I.V."/>
            <person name="Nagy L."/>
            <person name="Hibbett D."/>
            <person name="Henrissat B."/>
            <person name="Matheny P.B."/>
            <person name="Labbe J."/>
            <person name="Martin F."/>
        </authorList>
    </citation>
    <scope>NUCLEOTIDE SEQUENCE</scope>
    <source>
        <strain evidence="1">EC-137</strain>
    </source>
</reference>
<dbReference type="EMBL" id="MU273646">
    <property type="protein sequence ID" value="KAI0029971.1"/>
    <property type="molecule type" value="Genomic_DNA"/>
</dbReference>
<dbReference type="Proteomes" id="UP000814128">
    <property type="component" value="Unassembled WGS sequence"/>
</dbReference>
<organism evidence="1 2">
    <name type="scientific">Vararia minispora EC-137</name>
    <dbReference type="NCBI Taxonomy" id="1314806"/>
    <lineage>
        <taxon>Eukaryota</taxon>
        <taxon>Fungi</taxon>
        <taxon>Dikarya</taxon>
        <taxon>Basidiomycota</taxon>
        <taxon>Agaricomycotina</taxon>
        <taxon>Agaricomycetes</taxon>
        <taxon>Russulales</taxon>
        <taxon>Lachnocladiaceae</taxon>
        <taxon>Vararia</taxon>
    </lineage>
</organism>
<evidence type="ECO:0000313" key="1">
    <source>
        <dbReference type="EMBL" id="KAI0029971.1"/>
    </source>
</evidence>
<evidence type="ECO:0000313" key="2">
    <source>
        <dbReference type="Proteomes" id="UP000814128"/>
    </source>
</evidence>
<sequence length="1126" mass="121439">MSSTTTSESRSSSPATPATPDSPGYLHTPVINDDMEISSWYSAVTASDSTYWRQDSQHDFEPGKHEEDSMMLTLDDLIQEHAYDEWVSSNSSSCSILISARSSSSSASPPSSAPARTVPKQLATPLPSSSFHISESSPSSSASAFTSEVIPRFTALPERKRATSSNSHVVRPPRESCSSLQIMTPSIPATGAKSRVETQIRVSVDLAHTVSLSGEYDRVGSWKWICLPKGAATKKRTRKEGKIDPKPEDTLYLTAEVTCASPPHAPVSKRVARKIAQRVRPQRPDSDSPDSNADPTSRAPFTIVQFNCAEVLEYDSGTAVLPLRITCYCRHHRERIGFHVHFKMSDHTGRVVATGRTAPIMITDDHKSTSSSAKQTSADTPTDAEIVADASSRPGSKRKCVDSPETSQKRARNAQFNGVAPGSPAASVDSPSNVPTREATPAQAFGPSFASFASMDPAAPPTSDDAQLDSLVASTLASISSPGQVLPIGHPLSPSAFLPTAPSSPRSVAAAANAVEQALSTPTAVPPLPFLFFQSNPPSVGLPKPRIHRLIPAQGPCSGGIEVTVLGANFPPGLQLDCVFGDVVASRTDRWSENTLVCLLPPRAVSGVVGVWFNGIPKEEDGSPPCLFTYVDESERSLCAYSPCALQPVLMSLLRMELALQVVGLKMTGKIEDAKSIAMRIIAPENGNGSSSSALTSSVTNNLAQLASSWSLDLRGAGSHSDVEKLVLQTLALLDMQLDTSSPAISIARAISHANGNGQSLLHLAAFGSLPGLVRFLIRHGADLDARDRNGFTALHFAGFIGARQCARLLLDAGADAEIVDASGRTAQELAAFNFASVRATGSVEDGEQSSSSVEEVEDEESRWGDAEEESEVEVVIRRRRPRNSRRADPAPRVVSSSEDEKRPVPRAETDKMREATGANDKQVESLLDTLQRKFAPAQGLLPQLAVPWLPLPQMPTVFPAFFHPQLVQDVAAVRAFLTPQEWRAYWEKWMILSRTQQHDEPPPMYTPRVEVDTDTKPTAAVRAEPVIERTPETVPAAESVQGPSSERTSRRAVYKTAPPVPAREVDAYTYRPVKQHGQKEDKMLLLFWIPILIIALIWAFVHGVRLGLHGMRSASLAPIRAIMRV</sequence>